<reference evidence="3" key="2">
    <citation type="submission" date="2013-12" db="EMBL/GenBank/DDBJ databases">
        <authorList>
            <person name="Yu Y."/>
            <person name="Lee S."/>
            <person name="de Baynast K."/>
            <person name="Wissotski M."/>
            <person name="Liu L."/>
            <person name="Talag J."/>
            <person name="Goicoechea J."/>
            <person name="Angelova A."/>
            <person name="Jetty R."/>
            <person name="Kudrna D."/>
            <person name="Golser W."/>
            <person name="Rivera L."/>
            <person name="Zhang J."/>
            <person name="Wing R."/>
        </authorList>
    </citation>
    <scope>NUCLEOTIDE SEQUENCE</scope>
</reference>
<feature type="compositionally biased region" description="Basic and acidic residues" evidence="1">
    <location>
        <begin position="21"/>
        <end position="38"/>
    </location>
</feature>
<accession>A0A0D9VA65</accession>
<proteinExistence type="predicted"/>
<evidence type="ECO:0000313" key="3">
    <source>
        <dbReference type="Proteomes" id="UP000032180"/>
    </source>
</evidence>
<feature type="region of interest" description="Disordered" evidence="1">
    <location>
        <begin position="19"/>
        <end position="64"/>
    </location>
</feature>
<protein>
    <submittedName>
        <fullName evidence="2">Uncharacterized protein</fullName>
    </submittedName>
</protein>
<keyword evidence="3" id="KW-1185">Reference proteome</keyword>
<organism evidence="2 3">
    <name type="scientific">Leersia perrieri</name>
    <dbReference type="NCBI Taxonomy" id="77586"/>
    <lineage>
        <taxon>Eukaryota</taxon>
        <taxon>Viridiplantae</taxon>
        <taxon>Streptophyta</taxon>
        <taxon>Embryophyta</taxon>
        <taxon>Tracheophyta</taxon>
        <taxon>Spermatophyta</taxon>
        <taxon>Magnoliopsida</taxon>
        <taxon>Liliopsida</taxon>
        <taxon>Poales</taxon>
        <taxon>Poaceae</taxon>
        <taxon>BOP clade</taxon>
        <taxon>Oryzoideae</taxon>
        <taxon>Oryzeae</taxon>
        <taxon>Oryzinae</taxon>
        <taxon>Leersia</taxon>
    </lineage>
</organism>
<dbReference type="EnsemblPlants" id="LPERR01G38110.2">
    <property type="protein sequence ID" value="LPERR01G38110.2"/>
    <property type="gene ID" value="LPERR01G38110"/>
</dbReference>
<sequence>MGPRKDHVNIQSPFRLSVHTTEIHDDGDGRRTEIYSKEDDGDGVEAAGRRVEGNDDEVEAAGDR</sequence>
<evidence type="ECO:0000313" key="2">
    <source>
        <dbReference type="EnsemblPlants" id="LPERR01G38110.2"/>
    </source>
</evidence>
<reference evidence="2 3" key="1">
    <citation type="submission" date="2012-08" db="EMBL/GenBank/DDBJ databases">
        <title>Oryza genome evolution.</title>
        <authorList>
            <person name="Wing R.A."/>
        </authorList>
    </citation>
    <scope>NUCLEOTIDE SEQUENCE</scope>
</reference>
<dbReference type="Gramene" id="LPERR01G38110.2">
    <property type="protein sequence ID" value="LPERR01G38110.2"/>
    <property type="gene ID" value="LPERR01G38110"/>
</dbReference>
<name>A0A0D9VA65_9ORYZ</name>
<feature type="compositionally biased region" description="Acidic residues" evidence="1">
    <location>
        <begin position="54"/>
        <end position="64"/>
    </location>
</feature>
<dbReference type="Proteomes" id="UP000032180">
    <property type="component" value="Chromosome 1"/>
</dbReference>
<dbReference type="AlphaFoldDB" id="A0A0D9VA65"/>
<evidence type="ECO:0000256" key="1">
    <source>
        <dbReference type="SAM" id="MobiDB-lite"/>
    </source>
</evidence>
<reference evidence="2" key="3">
    <citation type="submission" date="2015-04" db="UniProtKB">
        <authorList>
            <consortium name="EnsemblPlants"/>
        </authorList>
    </citation>
    <scope>IDENTIFICATION</scope>
</reference>